<reference evidence="3 4" key="1">
    <citation type="submission" date="2019-04" db="EMBL/GenBank/DDBJ databases">
        <title>Geobacter ruber sp. nov., ferric-reducing bacteria isolated from paddy soil.</title>
        <authorList>
            <person name="Xu Z."/>
            <person name="Masuda Y."/>
            <person name="Itoh H."/>
            <person name="Senoo K."/>
        </authorList>
    </citation>
    <scope>NUCLEOTIDE SEQUENCE [LARGE SCALE GENOMIC DNA]</scope>
    <source>
        <strain evidence="3 4">Red88</strain>
    </source>
</reference>
<organism evidence="3 4">
    <name type="scientific">Oryzomonas rubra</name>
    <dbReference type="NCBI Taxonomy" id="2509454"/>
    <lineage>
        <taxon>Bacteria</taxon>
        <taxon>Pseudomonadati</taxon>
        <taxon>Thermodesulfobacteriota</taxon>
        <taxon>Desulfuromonadia</taxon>
        <taxon>Geobacterales</taxon>
        <taxon>Geobacteraceae</taxon>
        <taxon>Oryzomonas</taxon>
    </lineage>
</organism>
<feature type="transmembrane region" description="Helical" evidence="2">
    <location>
        <begin position="42"/>
        <end position="62"/>
    </location>
</feature>
<evidence type="ECO:0000313" key="4">
    <source>
        <dbReference type="Proteomes" id="UP000324298"/>
    </source>
</evidence>
<sequence>MKVYQHKPHPQIELRKKRAPKPKKVVKEGPVARFNSFLGEKITEGVGTMWCAYAFALIALISLPEAIHGGTSALISWIAQTFLQLVLLSIIMVGQKVEGAAADTRADDTYNDAEAILYEALEIQKHLQAQDELLQGLIDSYQAPAKPAPGA</sequence>
<proteinExistence type="predicted"/>
<keyword evidence="2" id="KW-0812">Transmembrane</keyword>
<evidence type="ECO:0008006" key="5">
    <source>
        <dbReference type="Google" id="ProtNLM"/>
    </source>
</evidence>
<keyword evidence="2" id="KW-0472">Membrane</keyword>
<keyword evidence="4" id="KW-1185">Reference proteome</keyword>
<protein>
    <recommendedName>
        <fullName evidence="5">DUF1003 domain-containing protein</fullName>
    </recommendedName>
</protein>
<dbReference type="AlphaFoldDB" id="A0A5A9XLV1"/>
<feature type="transmembrane region" description="Helical" evidence="2">
    <location>
        <begin position="74"/>
        <end position="93"/>
    </location>
</feature>
<name>A0A5A9XLV1_9BACT</name>
<dbReference type="OrthoDB" id="3177121at2"/>
<accession>A0A5A9XLV1</accession>
<comment type="caution">
    <text evidence="3">The sequence shown here is derived from an EMBL/GenBank/DDBJ whole genome shotgun (WGS) entry which is preliminary data.</text>
</comment>
<evidence type="ECO:0000313" key="3">
    <source>
        <dbReference type="EMBL" id="KAA0894142.1"/>
    </source>
</evidence>
<gene>
    <name evidence="3" type="ORF">ET418_04075</name>
</gene>
<dbReference type="RefSeq" id="WP_149306299.1">
    <property type="nucleotide sequence ID" value="NZ_SRSD01000002.1"/>
</dbReference>
<dbReference type="Proteomes" id="UP000324298">
    <property type="component" value="Unassembled WGS sequence"/>
</dbReference>
<feature type="region of interest" description="Disordered" evidence="1">
    <location>
        <begin position="1"/>
        <end position="21"/>
    </location>
</feature>
<evidence type="ECO:0000256" key="1">
    <source>
        <dbReference type="SAM" id="MobiDB-lite"/>
    </source>
</evidence>
<keyword evidence="2" id="KW-1133">Transmembrane helix</keyword>
<dbReference type="EMBL" id="SRSD01000002">
    <property type="protein sequence ID" value="KAA0894142.1"/>
    <property type="molecule type" value="Genomic_DNA"/>
</dbReference>
<evidence type="ECO:0000256" key="2">
    <source>
        <dbReference type="SAM" id="Phobius"/>
    </source>
</evidence>